<feature type="region of interest" description="Disordered" evidence="1">
    <location>
        <begin position="1"/>
        <end position="37"/>
    </location>
</feature>
<comment type="caution">
    <text evidence="2">The sequence shown here is derived from an EMBL/GenBank/DDBJ whole genome shotgun (WGS) entry which is preliminary data.</text>
</comment>
<reference evidence="2" key="1">
    <citation type="submission" date="2022-09" db="EMBL/GenBank/DDBJ databases">
        <title>Haloadaptaus new haloarchaeum isolated from saline soil.</title>
        <authorList>
            <person name="Duran-Viseras A."/>
            <person name="Sanchez-Porro C."/>
            <person name="Ventosa A."/>
        </authorList>
    </citation>
    <scope>NUCLEOTIDE SEQUENCE</scope>
    <source>
        <strain evidence="2">F3-133</strain>
    </source>
</reference>
<sequence length="57" mass="6394">MIEDHQAPVVPDARRRHAVVESPEFGDDERKEEQDAFATEAPFVPMVSKRSSDVVNA</sequence>
<keyword evidence="3" id="KW-1185">Reference proteome</keyword>
<dbReference type="AlphaFoldDB" id="A0A9Q4GJF7"/>
<dbReference type="RefSeq" id="WP_266088530.1">
    <property type="nucleotide sequence ID" value="NZ_RKLV01000013.1"/>
</dbReference>
<evidence type="ECO:0000256" key="1">
    <source>
        <dbReference type="SAM" id="MobiDB-lite"/>
    </source>
</evidence>
<organism evidence="2 3">
    <name type="scientific">Halorutilus salinus</name>
    <dbReference type="NCBI Taxonomy" id="2487751"/>
    <lineage>
        <taxon>Archaea</taxon>
        <taxon>Methanobacteriati</taxon>
        <taxon>Methanobacteriota</taxon>
        <taxon>Stenosarchaea group</taxon>
        <taxon>Halobacteria</taxon>
        <taxon>Halorutilales</taxon>
        <taxon>Halorutilaceae</taxon>
        <taxon>Halorutilus</taxon>
    </lineage>
</organism>
<evidence type="ECO:0000313" key="2">
    <source>
        <dbReference type="EMBL" id="MCX2819878.1"/>
    </source>
</evidence>
<accession>A0A9Q4GJF7</accession>
<dbReference type="Proteomes" id="UP001149411">
    <property type="component" value="Unassembled WGS sequence"/>
</dbReference>
<proteinExistence type="predicted"/>
<name>A0A9Q4GJF7_9EURY</name>
<dbReference type="EMBL" id="RKLV01000013">
    <property type="protein sequence ID" value="MCX2819878.1"/>
    <property type="molecule type" value="Genomic_DNA"/>
</dbReference>
<evidence type="ECO:0000313" key="3">
    <source>
        <dbReference type="Proteomes" id="UP001149411"/>
    </source>
</evidence>
<protein>
    <submittedName>
        <fullName evidence="2">Uncharacterized protein</fullName>
    </submittedName>
</protein>
<gene>
    <name evidence="2" type="ORF">EGH25_11000</name>
</gene>